<keyword evidence="3" id="KW-1185">Reference proteome</keyword>
<sequence>MAAPFTDDEKRFILCEMIKQSKLDVDVLVNLVKSRNIEPDWWFSMHLPHGRTINQCLEAASDMLETTMERPSLKRKSLGDLHDEHATKRSTVTELLSQPSPSTPSVAASHPGTLTPVSAPARADCFFQQSVPNTRHVNIRPRPPVTGTPVPSAPPPLPPGPIQPAPTGRRRGRPPRADKTRQLRPLLPQNLAPLAPRIDSQPAAGTRLLPPGSSPDTGAGPHTTAEETHQTSESARTPGQQSVGALKAAKKRGRPPLADKTRTASLFLRRLATLSILC</sequence>
<dbReference type="RefSeq" id="XP_028468172.1">
    <property type="nucleotide sequence ID" value="XM_028615808.1"/>
</dbReference>
<name>A0A3N2Q0Y3_SODAK</name>
<dbReference type="OrthoDB" id="5371646at2759"/>
<gene>
    <name evidence="2" type="ORF">SODALDRAFT_94949</name>
</gene>
<accession>A0A3N2Q0Y3</accession>
<feature type="region of interest" description="Disordered" evidence="1">
    <location>
        <begin position="132"/>
        <end position="259"/>
    </location>
</feature>
<feature type="compositionally biased region" description="Pro residues" evidence="1">
    <location>
        <begin position="141"/>
        <end position="164"/>
    </location>
</feature>
<proteinExistence type="predicted"/>
<dbReference type="EMBL" id="ML119052">
    <property type="protein sequence ID" value="ROT40366.1"/>
    <property type="molecule type" value="Genomic_DNA"/>
</dbReference>
<evidence type="ECO:0000313" key="3">
    <source>
        <dbReference type="Proteomes" id="UP000272025"/>
    </source>
</evidence>
<evidence type="ECO:0000256" key="1">
    <source>
        <dbReference type="SAM" id="MobiDB-lite"/>
    </source>
</evidence>
<protein>
    <submittedName>
        <fullName evidence="2">Uncharacterized protein</fullName>
    </submittedName>
</protein>
<feature type="compositionally biased region" description="Polar residues" evidence="1">
    <location>
        <begin position="90"/>
        <end position="106"/>
    </location>
</feature>
<feature type="compositionally biased region" description="Low complexity" evidence="1">
    <location>
        <begin position="183"/>
        <end position="197"/>
    </location>
</feature>
<dbReference type="AlphaFoldDB" id="A0A3N2Q0Y3"/>
<dbReference type="STRING" id="1314773.A0A3N2Q0Y3"/>
<dbReference type="GeneID" id="39584285"/>
<reference evidence="2 3" key="1">
    <citation type="journal article" date="2018" name="Mol. Ecol.">
        <title>The obligate alkalophilic soda-lake fungus Sodiomyces alkalinus has shifted to a protein diet.</title>
        <authorList>
            <person name="Grum-Grzhimaylo A.A."/>
            <person name="Falkoski D.L."/>
            <person name="van den Heuvel J."/>
            <person name="Valero-Jimenez C.A."/>
            <person name="Min B."/>
            <person name="Choi I.G."/>
            <person name="Lipzen A."/>
            <person name="Daum C.G."/>
            <person name="Aanen D.K."/>
            <person name="Tsang A."/>
            <person name="Henrissat B."/>
            <person name="Bilanenko E.N."/>
            <person name="de Vries R.P."/>
            <person name="van Kan J.A.L."/>
            <person name="Grigoriev I.V."/>
            <person name="Debets A.J.M."/>
        </authorList>
    </citation>
    <scope>NUCLEOTIDE SEQUENCE [LARGE SCALE GENOMIC DNA]</scope>
    <source>
        <strain evidence="2 3">F11</strain>
    </source>
</reference>
<feature type="compositionally biased region" description="Polar residues" evidence="1">
    <location>
        <begin position="231"/>
        <end position="243"/>
    </location>
</feature>
<feature type="region of interest" description="Disordered" evidence="1">
    <location>
        <begin position="90"/>
        <end position="115"/>
    </location>
</feature>
<organism evidence="2 3">
    <name type="scientific">Sodiomyces alkalinus (strain CBS 110278 / VKM F-3762 / F11)</name>
    <name type="common">Alkaliphilic filamentous fungus</name>
    <dbReference type="NCBI Taxonomy" id="1314773"/>
    <lineage>
        <taxon>Eukaryota</taxon>
        <taxon>Fungi</taxon>
        <taxon>Dikarya</taxon>
        <taxon>Ascomycota</taxon>
        <taxon>Pezizomycotina</taxon>
        <taxon>Sordariomycetes</taxon>
        <taxon>Hypocreomycetidae</taxon>
        <taxon>Glomerellales</taxon>
        <taxon>Plectosphaerellaceae</taxon>
        <taxon>Sodiomyces</taxon>
    </lineage>
</organism>
<evidence type="ECO:0000313" key="2">
    <source>
        <dbReference type="EMBL" id="ROT40366.1"/>
    </source>
</evidence>
<dbReference type="Proteomes" id="UP000272025">
    <property type="component" value="Unassembled WGS sequence"/>
</dbReference>